<dbReference type="InterPro" id="IPR050663">
    <property type="entry name" value="Ankyrin-SOCS_Box"/>
</dbReference>
<protein>
    <recommendedName>
        <fullName evidence="7">Ankyrin repeat protein</fullName>
    </recommendedName>
</protein>
<evidence type="ECO:0000256" key="4">
    <source>
        <dbReference type="SAM" id="MobiDB-lite"/>
    </source>
</evidence>
<dbReference type="GO" id="GO:0045944">
    <property type="term" value="P:positive regulation of transcription by RNA polymerase II"/>
    <property type="evidence" value="ECO:0007669"/>
    <property type="project" value="TreeGrafter"/>
</dbReference>
<keyword evidence="6" id="KW-1185">Reference proteome</keyword>
<dbReference type="PANTHER" id="PTHR24193:SF121">
    <property type="entry name" value="ADA2A-CONTAINING COMPLEX COMPONENT 3, ISOFORM D"/>
    <property type="match status" value="1"/>
</dbReference>
<dbReference type="GO" id="GO:0005634">
    <property type="term" value="C:nucleus"/>
    <property type="evidence" value="ECO:0007669"/>
    <property type="project" value="TreeGrafter"/>
</dbReference>
<dbReference type="Proteomes" id="UP001276659">
    <property type="component" value="Unassembled WGS sequence"/>
</dbReference>
<proteinExistence type="predicted"/>
<keyword evidence="1" id="KW-0677">Repeat</keyword>
<evidence type="ECO:0000313" key="6">
    <source>
        <dbReference type="Proteomes" id="UP001276659"/>
    </source>
</evidence>
<organism evidence="5 6">
    <name type="scientific">Lepraria neglecta</name>
    <dbReference type="NCBI Taxonomy" id="209136"/>
    <lineage>
        <taxon>Eukaryota</taxon>
        <taxon>Fungi</taxon>
        <taxon>Dikarya</taxon>
        <taxon>Ascomycota</taxon>
        <taxon>Pezizomycotina</taxon>
        <taxon>Lecanoromycetes</taxon>
        <taxon>OSLEUM clade</taxon>
        <taxon>Lecanoromycetidae</taxon>
        <taxon>Lecanorales</taxon>
        <taxon>Lecanorineae</taxon>
        <taxon>Stereocaulaceae</taxon>
        <taxon>Lepraria</taxon>
    </lineage>
</organism>
<gene>
    <name evidence="5" type="ORF">OEA41_006443</name>
</gene>
<dbReference type="EMBL" id="JASNWA010000007">
    <property type="protein sequence ID" value="KAK3173114.1"/>
    <property type="molecule type" value="Genomic_DNA"/>
</dbReference>
<feature type="repeat" description="ANK" evidence="3">
    <location>
        <begin position="418"/>
        <end position="450"/>
    </location>
</feature>
<feature type="repeat" description="ANK" evidence="3">
    <location>
        <begin position="490"/>
        <end position="522"/>
    </location>
</feature>
<dbReference type="Gene3D" id="1.25.40.20">
    <property type="entry name" value="Ankyrin repeat-containing domain"/>
    <property type="match status" value="4"/>
</dbReference>
<evidence type="ECO:0000256" key="1">
    <source>
        <dbReference type="ARBA" id="ARBA00022737"/>
    </source>
</evidence>
<dbReference type="InterPro" id="IPR036770">
    <property type="entry name" value="Ankyrin_rpt-contain_sf"/>
</dbReference>
<evidence type="ECO:0000256" key="3">
    <source>
        <dbReference type="PROSITE-ProRule" id="PRU00023"/>
    </source>
</evidence>
<dbReference type="GO" id="GO:0000976">
    <property type="term" value="F:transcription cis-regulatory region binding"/>
    <property type="evidence" value="ECO:0007669"/>
    <property type="project" value="TreeGrafter"/>
</dbReference>
<dbReference type="SMART" id="SM00248">
    <property type="entry name" value="ANK"/>
    <property type="match status" value="6"/>
</dbReference>
<feature type="region of interest" description="Disordered" evidence="4">
    <location>
        <begin position="178"/>
        <end position="215"/>
    </location>
</feature>
<feature type="repeat" description="ANK" evidence="3">
    <location>
        <begin position="280"/>
        <end position="312"/>
    </location>
</feature>
<dbReference type="SUPFAM" id="SSF48403">
    <property type="entry name" value="Ankyrin repeat"/>
    <property type="match status" value="1"/>
</dbReference>
<comment type="caution">
    <text evidence="5">The sequence shown here is derived from an EMBL/GenBank/DDBJ whole genome shotgun (WGS) entry which is preliminary data.</text>
</comment>
<dbReference type="PROSITE" id="PS50297">
    <property type="entry name" value="ANK_REP_REGION"/>
    <property type="match status" value="3"/>
</dbReference>
<evidence type="ECO:0000256" key="2">
    <source>
        <dbReference type="ARBA" id="ARBA00023043"/>
    </source>
</evidence>
<reference evidence="5" key="1">
    <citation type="submission" date="2022-11" db="EMBL/GenBank/DDBJ databases">
        <title>Chromosomal genome sequence assembly and mating type (MAT) locus characterization of the leprose asexual lichenized fungus Lepraria neglecta (Nyl.) Erichsen.</title>
        <authorList>
            <person name="Allen J.L."/>
            <person name="Pfeffer B."/>
        </authorList>
    </citation>
    <scope>NUCLEOTIDE SEQUENCE</scope>
    <source>
        <strain evidence="5">Allen 5258</strain>
    </source>
</reference>
<dbReference type="InterPro" id="IPR002110">
    <property type="entry name" value="Ankyrin_rpt"/>
</dbReference>
<sequence length="621" mass="68540">MDPFSLTIGSLACTTIAVRICSKASNKIQGLNQAPATVSHIINDVTTFKLLVSSIRDALDGTAGSPAFSQEDRVRMQILFEKAKDKLLQIEMVLEYEMINERTDSGKIITSRTSTVRNEKEVLRLRHDFKDLTNAIGTICNSIIIAGQVQMQAAMLASQQALRDISAGVQVLVQAQHRDSGNDVPTSGDIESIPDTQLGLPVKREDGNQSQDLSSQDPAQALCFVFTLSSLSKPKFTPRWSATLPGDAKVFTFAIEGDLEGLKRLFQEKAASPHDIAMSTGRTALHYGIVYNHKDVCQFLLDQGADSQVVDTHKESAIHIAWTRIFGKLADSSTSDAFSNMFDDSDYFDSRQFPPFHKIILGLNGANLACQLELTGSQINDRDADGRTALSWAAARGDQQAVLQLLQAKANPNIAADDGRTPLHWAANSSNPQTVKTLLEYRADTEARDLWYRTPIQYAACNHAARDMDDARYVGNLIAHGADVDAQDCHQRTALGYAAKHNHHKSLEYLLRNGAETSIADNWGFSPLFETAKATHHDSLRLLMQYDATCKGETIQKQSLLHLVAVQGSRETMDIIGHHNLAGLDWEMRDVKGRTARDLLQKRVPQANELLDIFDTLARTE</sequence>
<dbReference type="PANTHER" id="PTHR24193">
    <property type="entry name" value="ANKYRIN REPEAT PROTEIN"/>
    <property type="match status" value="1"/>
</dbReference>
<feature type="repeat" description="ANK" evidence="3">
    <location>
        <begin position="385"/>
        <end position="417"/>
    </location>
</feature>
<dbReference type="AlphaFoldDB" id="A0AAD9Z7M7"/>
<evidence type="ECO:0000313" key="5">
    <source>
        <dbReference type="EMBL" id="KAK3173114.1"/>
    </source>
</evidence>
<accession>A0AAD9Z7M7</accession>
<dbReference type="PROSITE" id="PS50088">
    <property type="entry name" value="ANK_REPEAT"/>
    <property type="match status" value="4"/>
</dbReference>
<dbReference type="Pfam" id="PF12796">
    <property type="entry name" value="Ank_2"/>
    <property type="match status" value="2"/>
</dbReference>
<dbReference type="Pfam" id="PF13637">
    <property type="entry name" value="Ank_4"/>
    <property type="match status" value="1"/>
</dbReference>
<evidence type="ECO:0008006" key="7">
    <source>
        <dbReference type="Google" id="ProtNLM"/>
    </source>
</evidence>
<keyword evidence="2 3" id="KW-0040">ANK repeat</keyword>
<name>A0AAD9Z7M7_9LECA</name>